<reference evidence="1" key="1">
    <citation type="submission" date="2021-05" db="EMBL/GenBank/DDBJ databases">
        <authorList>
            <person name="Pietrasiak N."/>
            <person name="Ward R."/>
            <person name="Stajich J.E."/>
            <person name="Kurbessoian T."/>
        </authorList>
    </citation>
    <scope>NUCLEOTIDE SEQUENCE</scope>
    <source>
        <strain evidence="1">UHER 2000/2452</strain>
    </source>
</reference>
<organism evidence="1 2">
    <name type="scientific">Drouetiella hepatica Uher 2000/2452</name>
    <dbReference type="NCBI Taxonomy" id="904376"/>
    <lineage>
        <taxon>Bacteria</taxon>
        <taxon>Bacillati</taxon>
        <taxon>Cyanobacteriota</taxon>
        <taxon>Cyanophyceae</taxon>
        <taxon>Oculatellales</taxon>
        <taxon>Oculatellaceae</taxon>
        <taxon>Drouetiella</taxon>
    </lineage>
</organism>
<dbReference type="Proteomes" id="UP000757435">
    <property type="component" value="Unassembled WGS sequence"/>
</dbReference>
<gene>
    <name evidence="1" type="ORF">KME15_19010</name>
</gene>
<accession>A0A951UPF8</accession>
<reference evidence="1" key="2">
    <citation type="journal article" date="2022" name="Microbiol. Resour. Announc.">
        <title>Metagenome Sequencing to Explore Phylogenomics of Terrestrial Cyanobacteria.</title>
        <authorList>
            <person name="Ward R.D."/>
            <person name="Stajich J.E."/>
            <person name="Johansen J.R."/>
            <person name="Huntemann M."/>
            <person name="Clum A."/>
            <person name="Foster B."/>
            <person name="Foster B."/>
            <person name="Roux S."/>
            <person name="Palaniappan K."/>
            <person name="Varghese N."/>
            <person name="Mukherjee S."/>
            <person name="Reddy T.B.K."/>
            <person name="Daum C."/>
            <person name="Copeland A."/>
            <person name="Chen I.A."/>
            <person name="Ivanova N.N."/>
            <person name="Kyrpides N.C."/>
            <person name="Shapiro N."/>
            <person name="Eloe-Fadrosh E.A."/>
            <person name="Pietrasiak N."/>
        </authorList>
    </citation>
    <scope>NUCLEOTIDE SEQUENCE</scope>
    <source>
        <strain evidence="1">UHER 2000/2452</strain>
    </source>
</reference>
<dbReference type="EMBL" id="JAHHHD010000025">
    <property type="protein sequence ID" value="MBW4660769.1"/>
    <property type="molecule type" value="Genomic_DNA"/>
</dbReference>
<comment type="caution">
    <text evidence="1">The sequence shown here is derived from an EMBL/GenBank/DDBJ whole genome shotgun (WGS) entry which is preliminary data.</text>
</comment>
<evidence type="ECO:0000313" key="2">
    <source>
        <dbReference type="Proteomes" id="UP000757435"/>
    </source>
</evidence>
<sequence length="59" mass="7058">MPYRERLNYWAIARLLPAQNWVIIARFHRRSDAEGHCAFLRRSIPDAQFRVVFELAEEA</sequence>
<evidence type="ECO:0000313" key="1">
    <source>
        <dbReference type="EMBL" id="MBW4660769.1"/>
    </source>
</evidence>
<proteinExistence type="predicted"/>
<dbReference type="AlphaFoldDB" id="A0A951UPF8"/>
<name>A0A951UPF8_9CYAN</name>
<protein>
    <submittedName>
        <fullName evidence="1">Uncharacterized protein</fullName>
    </submittedName>
</protein>